<evidence type="ECO:0000256" key="1">
    <source>
        <dbReference type="SAM" id="MobiDB-lite"/>
    </source>
</evidence>
<sequence>MSSSQDIVWEESTTDDDQQQHHPLDKSLANFRKVAFDAVENLALCAMSRMCRKGMGYDFPPNVTVDPRMKDAEYTIDKEHEVSRISEALSSIMEAVPEHSLRPVYLVEVHQIMEEAYKAFEEPRNGGPGSEAGVAHKCLESEWFQQFSEPTLFGLVSEFEELWIDTIQQLEKNATSSSFQPPPPAHVLKKIFSFCPLIERLEKEMPECILAKLLDEYGRFGDPDIPLKERRLDALRESREDEPELTHKERLEKLQAAYPELYTDVKMKAFKKLIQKDNQDRRYEEIQEQRWNEEEIYDEQDEFGGDLEDLCGDGVYGFDEDDIQELLCQGVKPWDDDAVDVLAALHGDF</sequence>
<reference evidence="2" key="1">
    <citation type="submission" date="2021-01" db="EMBL/GenBank/DDBJ databases">
        <authorList>
            <person name="Corre E."/>
            <person name="Pelletier E."/>
            <person name="Niang G."/>
            <person name="Scheremetjew M."/>
            <person name="Finn R."/>
            <person name="Kale V."/>
            <person name="Holt S."/>
            <person name="Cochrane G."/>
            <person name="Meng A."/>
            <person name="Brown T."/>
            <person name="Cohen L."/>
        </authorList>
    </citation>
    <scope>NUCLEOTIDE SEQUENCE</scope>
    <source>
        <strain evidence="2">GSO104</strain>
    </source>
</reference>
<proteinExistence type="predicted"/>
<protein>
    <submittedName>
        <fullName evidence="2">Uncharacterized protein</fullName>
    </submittedName>
</protein>
<feature type="region of interest" description="Disordered" evidence="1">
    <location>
        <begin position="1"/>
        <end position="22"/>
    </location>
</feature>
<gene>
    <name evidence="2" type="ORF">DBRI00130_LOCUS45004</name>
</gene>
<name>A0A7S4TBY9_9STRA</name>
<dbReference type="AlphaFoldDB" id="A0A7S4TBY9"/>
<accession>A0A7S4TBY9</accession>
<dbReference type="EMBL" id="HBNS01062364">
    <property type="protein sequence ID" value="CAE4671036.1"/>
    <property type="molecule type" value="Transcribed_RNA"/>
</dbReference>
<evidence type="ECO:0000313" key="2">
    <source>
        <dbReference type="EMBL" id="CAE4671036.1"/>
    </source>
</evidence>
<feature type="compositionally biased region" description="Acidic residues" evidence="1">
    <location>
        <begin position="8"/>
        <end position="17"/>
    </location>
</feature>
<organism evidence="2">
    <name type="scientific">Ditylum brightwellii</name>
    <dbReference type="NCBI Taxonomy" id="49249"/>
    <lineage>
        <taxon>Eukaryota</taxon>
        <taxon>Sar</taxon>
        <taxon>Stramenopiles</taxon>
        <taxon>Ochrophyta</taxon>
        <taxon>Bacillariophyta</taxon>
        <taxon>Mediophyceae</taxon>
        <taxon>Lithodesmiophycidae</taxon>
        <taxon>Lithodesmiales</taxon>
        <taxon>Lithodesmiaceae</taxon>
        <taxon>Ditylum</taxon>
    </lineage>
</organism>